<evidence type="ECO:0000256" key="3">
    <source>
        <dbReference type="RuleBase" id="RU000363"/>
    </source>
</evidence>
<keyword evidence="4" id="KW-0812">Transmembrane</keyword>
<feature type="transmembrane region" description="Helical" evidence="4">
    <location>
        <begin position="6"/>
        <end position="28"/>
    </location>
</feature>
<name>A0AAW2PQI0_9LAMI</name>
<dbReference type="Pfam" id="PF00106">
    <property type="entry name" value="adh_short"/>
    <property type="match status" value="1"/>
</dbReference>
<dbReference type="InterPro" id="IPR002347">
    <property type="entry name" value="SDR_fam"/>
</dbReference>
<evidence type="ECO:0000313" key="5">
    <source>
        <dbReference type="EMBL" id="KAL0357826.1"/>
    </source>
</evidence>
<protein>
    <submittedName>
        <fullName evidence="5">Very-long-chain 3-oxoacyl-CoA reductase-like protein</fullName>
    </submittedName>
</protein>
<dbReference type="InterPro" id="IPR051019">
    <property type="entry name" value="VLCFA-Steroid_DH"/>
</dbReference>
<dbReference type="CDD" id="cd05356">
    <property type="entry name" value="17beta-HSD1_like_SDR_c"/>
    <property type="match status" value="1"/>
</dbReference>
<dbReference type="GO" id="GO:0045703">
    <property type="term" value="F:ketoreductase activity"/>
    <property type="evidence" value="ECO:0007669"/>
    <property type="project" value="TreeGrafter"/>
</dbReference>
<dbReference type="PIRSF" id="PIRSF000126">
    <property type="entry name" value="11-beta-HSD1"/>
    <property type="match status" value="1"/>
</dbReference>
<accession>A0AAW2PQI0</accession>
<dbReference type="AlphaFoldDB" id="A0AAW2PQI0"/>
<comment type="similarity">
    <text evidence="3">Belongs to the short-chain dehydrogenases/reductases (SDR) family.</text>
</comment>
<dbReference type="PANTHER" id="PTHR43899:SF26">
    <property type="entry name" value="ENOYL-(ACYL CARRIER) REDUCTASE"/>
    <property type="match status" value="1"/>
</dbReference>
<reference evidence="5" key="1">
    <citation type="submission" date="2020-06" db="EMBL/GenBank/DDBJ databases">
        <authorList>
            <person name="Li T."/>
            <person name="Hu X."/>
            <person name="Zhang T."/>
            <person name="Song X."/>
            <person name="Zhang H."/>
            <person name="Dai N."/>
            <person name="Sheng W."/>
            <person name="Hou X."/>
            <person name="Wei L."/>
        </authorList>
    </citation>
    <scope>NUCLEOTIDE SEQUENCE</scope>
    <source>
        <strain evidence="5">KEN8</strain>
        <tissue evidence="5">Leaf</tissue>
    </source>
</reference>
<dbReference type="FunFam" id="3.40.50.720:FF:000137">
    <property type="entry name" value="Hydroxysteroid (17-beta) dehydrogenase 3"/>
    <property type="match status" value="1"/>
</dbReference>
<reference evidence="5" key="2">
    <citation type="journal article" date="2024" name="Plant">
        <title>Genomic evolution and insights into agronomic trait innovations of Sesamum species.</title>
        <authorList>
            <person name="Miao H."/>
            <person name="Wang L."/>
            <person name="Qu L."/>
            <person name="Liu H."/>
            <person name="Sun Y."/>
            <person name="Le M."/>
            <person name="Wang Q."/>
            <person name="Wei S."/>
            <person name="Zheng Y."/>
            <person name="Lin W."/>
            <person name="Duan Y."/>
            <person name="Cao H."/>
            <person name="Xiong S."/>
            <person name="Wang X."/>
            <person name="Wei L."/>
            <person name="Li C."/>
            <person name="Ma Q."/>
            <person name="Ju M."/>
            <person name="Zhao R."/>
            <person name="Li G."/>
            <person name="Mu C."/>
            <person name="Tian Q."/>
            <person name="Mei H."/>
            <person name="Zhang T."/>
            <person name="Gao T."/>
            <person name="Zhang H."/>
        </authorList>
    </citation>
    <scope>NUCLEOTIDE SEQUENCE</scope>
    <source>
        <strain evidence="5">KEN8</strain>
    </source>
</reference>
<dbReference type="SUPFAM" id="SSF51735">
    <property type="entry name" value="NAD(P)-binding Rossmann-fold domains"/>
    <property type="match status" value="1"/>
</dbReference>
<dbReference type="Gene3D" id="3.40.50.720">
    <property type="entry name" value="NAD(P)-binding Rossmann-like Domain"/>
    <property type="match status" value="1"/>
</dbReference>
<keyword evidence="1" id="KW-0521">NADP</keyword>
<keyword evidence="4" id="KW-1133">Transmembrane helix</keyword>
<dbReference type="GO" id="GO:0005783">
    <property type="term" value="C:endoplasmic reticulum"/>
    <property type="evidence" value="ECO:0007669"/>
    <property type="project" value="TreeGrafter"/>
</dbReference>
<proteinExistence type="inferred from homology"/>
<keyword evidence="4" id="KW-0472">Membrane</keyword>
<organism evidence="5">
    <name type="scientific">Sesamum calycinum</name>
    <dbReference type="NCBI Taxonomy" id="2727403"/>
    <lineage>
        <taxon>Eukaryota</taxon>
        <taxon>Viridiplantae</taxon>
        <taxon>Streptophyta</taxon>
        <taxon>Embryophyta</taxon>
        <taxon>Tracheophyta</taxon>
        <taxon>Spermatophyta</taxon>
        <taxon>Magnoliopsida</taxon>
        <taxon>eudicotyledons</taxon>
        <taxon>Gunneridae</taxon>
        <taxon>Pentapetalae</taxon>
        <taxon>asterids</taxon>
        <taxon>lamiids</taxon>
        <taxon>Lamiales</taxon>
        <taxon>Pedaliaceae</taxon>
        <taxon>Sesamum</taxon>
    </lineage>
</organism>
<evidence type="ECO:0000256" key="4">
    <source>
        <dbReference type="SAM" id="Phobius"/>
    </source>
</evidence>
<sequence>MLPTCLDYLIAQPLWIILISSIGFLSFVKNSTILLKWIFNTLIKPSKDLTSYGSWALVTGSTDGIGRAFAFKLAEKGLNLVLVSRNLDKLNRVSSEIQETYPEVEIKVFELDFAGDDVVSRVCGMKEAIKGLDVGILINNVGVTYPRATYFHEVDEKIWKKLVRVNVEGTSYVTRAVVRGMVARGRGAIVNIGSGASIVVPSHPLYAIYAATKAYVDQLSRSLYVEYKSYGIDVQCQVPLYVSTRMASEVAFVEKPSLLVPSAEEYADAAVRFVGRGARCTPYWAHSVQWFVASLLPDALLDAWRLSIGITRMKLTRR</sequence>
<dbReference type="EMBL" id="JACGWM010000008">
    <property type="protein sequence ID" value="KAL0357826.1"/>
    <property type="molecule type" value="Genomic_DNA"/>
</dbReference>
<dbReference type="PANTHER" id="PTHR43899">
    <property type="entry name" value="RH59310P"/>
    <property type="match status" value="1"/>
</dbReference>
<gene>
    <name evidence="5" type="ORF">Scaly_1468300</name>
</gene>
<evidence type="ECO:0000256" key="2">
    <source>
        <dbReference type="ARBA" id="ARBA00023002"/>
    </source>
</evidence>
<dbReference type="PRINTS" id="PR00081">
    <property type="entry name" value="GDHRDH"/>
</dbReference>
<dbReference type="PRINTS" id="PR00080">
    <property type="entry name" value="SDRFAMILY"/>
</dbReference>
<dbReference type="InterPro" id="IPR036291">
    <property type="entry name" value="NAD(P)-bd_dom_sf"/>
</dbReference>
<keyword evidence="2" id="KW-0560">Oxidoreductase</keyword>
<evidence type="ECO:0000256" key="1">
    <source>
        <dbReference type="ARBA" id="ARBA00022857"/>
    </source>
</evidence>
<comment type="caution">
    <text evidence="5">The sequence shown here is derived from an EMBL/GenBank/DDBJ whole genome shotgun (WGS) entry which is preliminary data.</text>
</comment>